<dbReference type="Pfam" id="PF06465">
    <property type="entry name" value="DUF1087"/>
    <property type="match status" value="1"/>
</dbReference>
<dbReference type="Gene3D" id="1.10.10.60">
    <property type="entry name" value="Homeodomain-like"/>
    <property type="match status" value="1"/>
</dbReference>
<dbReference type="PANTHER" id="PTHR45623">
    <property type="entry name" value="CHROMODOMAIN-HELICASE-DNA-BINDING PROTEIN 3-RELATED-RELATED"/>
    <property type="match status" value="1"/>
</dbReference>
<evidence type="ECO:0000256" key="10">
    <source>
        <dbReference type="SAM" id="MobiDB-lite"/>
    </source>
</evidence>
<dbReference type="InterPro" id="IPR001650">
    <property type="entry name" value="Helicase_C-like"/>
</dbReference>
<dbReference type="InterPro" id="IPR049730">
    <property type="entry name" value="SNF2/RAD54-like_C"/>
</dbReference>
<feature type="domain" description="Chromo" evidence="11">
    <location>
        <begin position="1"/>
        <end position="47"/>
    </location>
</feature>
<dbReference type="Pfam" id="PF00385">
    <property type="entry name" value="Chromo"/>
    <property type="match status" value="1"/>
</dbReference>
<dbReference type="GO" id="GO:0005524">
    <property type="term" value="F:ATP binding"/>
    <property type="evidence" value="ECO:0007669"/>
    <property type="project" value="UniProtKB-KW"/>
</dbReference>
<dbReference type="Pfam" id="PF08074">
    <property type="entry name" value="CHDCT2"/>
    <property type="match status" value="1"/>
</dbReference>
<evidence type="ECO:0008006" key="16">
    <source>
        <dbReference type="Google" id="ProtNLM"/>
    </source>
</evidence>
<name>A0AAN0JGE6_AMPQE</name>
<evidence type="ECO:0000256" key="9">
    <source>
        <dbReference type="ARBA" id="ARBA00023242"/>
    </source>
</evidence>
<feature type="domain" description="Helicase ATP-binding" evidence="12">
    <location>
        <begin position="197"/>
        <end position="382"/>
    </location>
</feature>
<dbReference type="Gene3D" id="2.40.50.40">
    <property type="match status" value="2"/>
</dbReference>
<evidence type="ECO:0000259" key="11">
    <source>
        <dbReference type="PROSITE" id="PS50013"/>
    </source>
</evidence>
<keyword evidence="8" id="KW-0067">ATP-binding</keyword>
<sequence length="1435" mass="161574">MREYFVKWEGKSYWECSWVLETGLDVHQGNTLRPYMRKHNMETPPPLELPAHLERRRRRRSSHYDEKMEEKELVLLKAGVHPEWLIIQRVINSKTSKKFGTLYLVKWKDLPYDKATWEALDESSHIRGAAAAIKQYEEMKAKYHQEAPVVTKKKKQKTPKQPKPVDPKKKYTVQPDYISQTGGTLHPYQLEGINWIRFSWAQNTNTILADEMGLGKTIQTISFLYSLVKEGHTNGPFLISAPLSTIINWEREFEFWAPDLYVVTYHGSKDNRAIIREHEFSFVSGAVKGTSKQLQRVKKDLPIKFNVLLTSYEYVSVDATVLQSINWAVLVVDEAHRLKNNQSKFFRVLSQYKIKYKLLLTGTPLQNNLEELFHLLNFLSRDNFNSLEEFQEEFADISKEDQVSKLHDMLAPHLLRRLKADVLKNIPSKTELIVRVDLAPMQKKFYRWILTKNFEKLNTKGAKPVSLINIMMDLKKCSNHPYLFPTAAEEAPLTAGGYYEGTALIASSGKLIVLEKMLKKLKESGHRVLIFSQMTKMLDILEDFLEHLSYKYERIDGGVTGSERQQCIDRFNAPGAEQFVFLLSTRAGGLGINLASADTVIIFDSDWNPHNDVQAFSRAHRIGQANKVMIYRFVTRNSVEERVCEVAKRKMMLTHLVVRGGLGSTTNQPSLSKRELDDILKFGTQDLFKGKPRPFWLVKPRPFLIDQGQDGEESMGIVYDDKAVEALLDRSQGSGEDGPDENLLANEYLSQFKVASYVMKEKGEEPEAEPEIIQTEEPETPNDADFWEKLLRHHYEQQKEIEAAKLGKGKRVRKQINYMDTMSTDLSELKGEEGDDESIYEESDDAMTDEESDDEVDFSTVSRRKARTAFKSKSEVVPPLLAKMNNTIHVYGFNPRQRKAFLNSILRYGMPPDNALSSSWLPKELRNKNEATFNAYVSMFMRHLCEPDTPNSVTHTDGVPKMSVPRQNILTRIGVMKLIKNKIDQYNELNGNSSMPGELAPPPPPPLSSATVTLEPSSDREGELKTAGSEENTSVNKDKDAPPTAPPKTDPPLVTDKVESSTADVSVTKPSSSPLKSKLMFNIADGGFTELHSLWSVEKTQGYDPTKWGRHHDYWLLKGIVKHGYCRWSEICADPHLSILNKPFTPEENASDAKNRFLLRRFKLLEQALAIEEQLHRASSAGLVQDPNKSVMLLHSRFTDLDCLADGHQSLVKDCLNGSKYNVLLMRKALGKMEEILLEMKQDISKLSMELTKCSSVSQQLKIDELSILSKLAGREKFNGTAGINKTPDISSTTHQSVITSAPQNGSSSKIKSVPKTIPAEVPPAPVQLQPEAVTIPKVATPGGTGQTFTVPHFVEGATVLVPTQTVGGVSQTAVPVVSGQQVVYWAPRVNQPVAMVTSQTPTILTPVGGGVQYTVSRAPPTAGGNSVSALKKKL</sequence>
<dbReference type="FunFam" id="3.40.50.300:FF:000015">
    <property type="entry name" value="chromodomain-helicase-DNA-binding protein 9 isoform X1"/>
    <property type="match status" value="1"/>
</dbReference>
<dbReference type="InterPro" id="IPR009463">
    <property type="entry name" value="DUF1087"/>
</dbReference>
<proteinExistence type="predicted"/>
<dbReference type="GO" id="GO:0042393">
    <property type="term" value="F:histone binding"/>
    <property type="evidence" value="ECO:0007669"/>
    <property type="project" value="TreeGrafter"/>
</dbReference>
<keyword evidence="6" id="KW-0378">Hydrolase</keyword>
<dbReference type="InterPro" id="IPR023780">
    <property type="entry name" value="Chromo_domain"/>
</dbReference>
<dbReference type="SUPFAM" id="SSF52540">
    <property type="entry name" value="P-loop containing nucleoside triphosphate hydrolases"/>
    <property type="match status" value="2"/>
</dbReference>
<dbReference type="InterPro" id="IPR016197">
    <property type="entry name" value="Chromo-like_dom_sf"/>
</dbReference>
<dbReference type="FunFam" id="3.40.50.10810:FF:000001">
    <property type="entry name" value="chromodomain-helicase-DNA-binding protein 3 isoform X1"/>
    <property type="match status" value="1"/>
</dbReference>
<dbReference type="Gene3D" id="3.40.50.10810">
    <property type="entry name" value="Tandem AAA-ATPase domain"/>
    <property type="match status" value="1"/>
</dbReference>
<dbReference type="Pfam" id="PF00176">
    <property type="entry name" value="SNF2-rel_dom"/>
    <property type="match status" value="1"/>
</dbReference>
<dbReference type="SMART" id="SM00298">
    <property type="entry name" value="CHROMO"/>
    <property type="match status" value="1"/>
</dbReference>
<dbReference type="InterPro" id="IPR009462">
    <property type="entry name" value="CHD_II_SANT-like"/>
</dbReference>
<dbReference type="SMART" id="SM00487">
    <property type="entry name" value="DEXDc"/>
    <property type="match status" value="1"/>
</dbReference>
<dbReference type="EnsemblMetazoa" id="XM_020000317.1">
    <property type="protein sequence ID" value="XP_019855876.1"/>
    <property type="gene ID" value="LOC100631832"/>
</dbReference>
<dbReference type="GO" id="GO:0005634">
    <property type="term" value="C:nucleus"/>
    <property type="evidence" value="ECO:0007669"/>
    <property type="project" value="UniProtKB-SubCell"/>
</dbReference>
<dbReference type="PROSITE" id="PS50013">
    <property type="entry name" value="CHROMO_2"/>
    <property type="match status" value="2"/>
</dbReference>
<evidence type="ECO:0000313" key="14">
    <source>
        <dbReference type="EnsemblMetazoa" id="XP_019855876.1"/>
    </source>
</evidence>
<dbReference type="InterPro" id="IPR000330">
    <property type="entry name" value="SNF2_N"/>
</dbReference>
<dbReference type="SMART" id="SM01146">
    <property type="entry name" value="DUF1086"/>
    <property type="match status" value="1"/>
</dbReference>
<evidence type="ECO:0000256" key="3">
    <source>
        <dbReference type="ARBA" id="ARBA00022737"/>
    </source>
</evidence>
<evidence type="ECO:0000313" key="15">
    <source>
        <dbReference type="Proteomes" id="UP000007879"/>
    </source>
</evidence>
<dbReference type="GeneID" id="100631832"/>
<dbReference type="GO" id="GO:0003677">
    <property type="term" value="F:DNA binding"/>
    <property type="evidence" value="ECO:0007669"/>
    <property type="project" value="InterPro"/>
</dbReference>
<dbReference type="PROSITE" id="PS51194">
    <property type="entry name" value="HELICASE_CTER"/>
    <property type="match status" value="1"/>
</dbReference>
<keyword evidence="7" id="KW-0862">Zinc</keyword>
<evidence type="ECO:0000256" key="7">
    <source>
        <dbReference type="ARBA" id="ARBA00022833"/>
    </source>
</evidence>
<accession>A0AAN0JGE6</accession>
<keyword evidence="2" id="KW-0479">Metal-binding</keyword>
<feature type="region of interest" description="Disordered" evidence="10">
    <location>
        <begin position="829"/>
        <end position="854"/>
    </location>
</feature>
<feature type="region of interest" description="Disordered" evidence="10">
    <location>
        <begin position="147"/>
        <end position="170"/>
    </location>
</feature>
<evidence type="ECO:0000256" key="1">
    <source>
        <dbReference type="ARBA" id="ARBA00004123"/>
    </source>
</evidence>
<feature type="region of interest" description="Disordered" evidence="10">
    <location>
        <begin position="989"/>
        <end position="1072"/>
    </location>
</feature>
<feature type="compositionally biased region" description="Acidic residues" evidence="10">
    <location>
        <begin position="833"/>
        <end position="854"/>
    </location>
</feature>
<dbReference type="InterPro" id="IPR002464">
    <property type="entry name" value="DNA/RNA_helicase_DEAH_CS"/>
</dbReference>
<reference evidence="14" key="2">
    <citation type="submission" date="2024-06" db="UniProtKB">
        <authorList>
            <consortium name="EnsemblMetazoa"/>
        </authorList>
    </citation>
    <scope>IDENTIFICATION</scope>
</reference>
<dbReference type="SMART" id="SM01147">
    <property type="entry name" value="DUF1087"/>
    <property type="match status" value="1"/>
</dbReference>
<feature type="compositionally biased region" description="Basic residues" evidence="10">
    <location>
        <begin position="151"/>
        <end position="160"/>
    </location>
</feature>
<feature type="domain" description="Chromo" evidence="11">
    <location>
        <begin position="85"/>
        <end position="148"/>
    </location>
</feature>
<dbReference type="InterPro" id="IPR000953">
    <property type="entry name" value="Chromo/chromo_shadow_dom"/>
</dbReference>
<evidence type="ECO:0000256" key="5">
    <source>
        <dbReference type="ARBA" id="ARBA00022771"/>
    </source>
</evidence>
<dbReference type="PROSITE" id="PS51192">
    <property type="entry name" value="HELICASE_ATP_BIND_1"/>
    <property type="match status" value="1"/>
</dbReference>
<feature type="region of interest" description="Disordered" evidence="10">
    <location>
        <begin position="37"/>
        <end position="64"/>
    </location>
</feature>
<dbReference type="GO" id="GO:0140658">
    <property type="term" value="F:ATP-dependent chromatin remodeler activity"/>
    <property type="evidence" value="ECO:0007669"/>
    <property type="project" value="TreeGrafter"/>
</dbReference>
<comment type="subcellular location">
    <subcellularLocation>
        <location evidence="1">Nucleus</location>
    </subcellularLocation>
</comment>
<feature type="domain" description="Helicase C-terminal" evidence="13">
    <location>
        <begin position="513"/>
        <end position="677"/>
    </location>
</feature>
<dbReference type="PROSITE" id="PS00690">
    <property type="entry name" value="DEAH_ATP_HELICASE"/>
    <property type="match status" value="1"/>
</dbReference>
<dbReference type="CDD" id="cd18793">
    <property type="entry name" value="SF2_C_SNF"/>
    <property type="match status" value="1"/>
</dbReference>
<dbReference type="SMART" id="SM00490">
    <property type="entry name" value="HELICc"/>
    <property type="match status" value="1"/>
</dbReference>
<dbReference type="GO" id="GO:0003682">
    <property type="term" value="F:chromatin binding"/>
    <property type="evidence" value="ECO:0007669"/>
    <property type="project" value="TreeGrafter"/>
</dbReference>
<dbReference type="Gene3D" id="3.40.50.300">
    <property type="entry name" value="P-loop containing nucleotide triphosphate hydrolases"/>
    <property type="match status" value="1"/>
</dbReference>
<dbReference type="Pfam" id="PF00271">
    <property type="entry name" value="Helicase_C"/>
    <property type="match status" value="1"/>
</dbReference>
<evidence type="ECO:0000256" key="6">
    <source>
        <dbReference type="ARBA" id="ARBA00022801"/>
    </source>
</evidence>
<dbReference type="SUPFAM" id="SSF54160">
    <property type="entry name" value="Chromo domain-like"/>
    <property type="match status" value="2"/>
</dbReference>
<keyword evidence="15" id="KW-1185">Reference proteome</keyword>
<keyword evidence="4" id="KW-0547">Nucleotide-binding</keyword>
<dbReference type="InterPro" id="IPR027417">
    <property type="entry name" value="P-loop_NTPase"/>
</dbReference>
<dbReference type="InterPro" id="IPR038718">
    <property type="entry name" value="SNF2-like_sf"/>
</dbReference>
<dbReference type="Pfam" id="PF06461">
    <property type="entry name" value="CHDII_SANT-like"/>
    <property type="match status" value="1"/>
</dbReference>
<evidence type="ECO:0000259" key="13">
    <source>
        <dbReference type="PROSITE" id="PS51194"/>
    </source>
</evidence>
<evidence type="ECO:0000256" key="2">
    <source>
        <dbReference type="ARBA" id="ARBA00022723"/>
    </source>
</evidence>
<dbReference type="GO" id="GO:0000785">
    <property type="term" value="C:chromatin"/>
    <property type="evidence" value="ECO:0007669"/>
    <property type="project" value="TreeGrafter"/>
</dbReference>
<reference evidence="15" key="1">
    <citation type="journal article" date="2010" name="Nature">
        <title>The Amphimedon queenslandica genome and the evolution of animal complexity.</title>
        <authorList>
            <person name="Srivastava M."/>
            <person name="Simakov O."/>
            <person name="Chapman J."/>
            <person name="Fahey B."/>
            <person name="Gauthier M.E."/>
            <person name="Mitros T."/>
            <person name="Richards G.S."/>
            <person name="Conaco C."/>
            <person name="Dacre M."/>
            <person name="Hellsten U."/>
            <person name="Larroux C."/>
            <person name="Putnam N.H."/>
            <person name="Stanke M."/>
            <person name="Adamska M."/>
            <person name="Darling A."/>
            <person name="Degnan S.M."/>
            <person name="Oakley T.H."/>
            <person name="Plachetzki D.C."/>
            <person name="Zhai Y."/>
            <person name="Adamski M."/>
            <person name="Calcino A."/>
            <person name="Cummins S.F."/>
            <person name="Goodstein D.M."/>
            <person name="Harris C."/>
            <person name="Jackson D.J."/>
            <person name="Leys S.P."/>
            <person name="Shu S."/>
            <person name="Woodcroft B.J."/>
            <person name="Vervoort M."/>
            <person name="Kosik K.S."/>
            <person name="Manning G."/>
            <person name="Degnan B.M."/>
            <person name="Rokhsar D.S."/>
        </authorList>
    </citation>
    <scope>NUCLEOTIDE SEQUENCE [LARGE SCALE GENOMIC DNA]</scope>
</reference>
<keyword evidence="3" id="KW-0677">Repeat</keyword>
<protein>
    <recommendedName>
        <fullName evidence="16">DNA helicase</fullName>
    </recommendedName>
</protein>
<dbReference type="GO" id="GO:0008270">
    <property type="term" value="F:zinc ion binding"/>
    <property type="evidence" value="ECO:0007669"/>
    <property type="project" value="UniProtKB-KW"/>
</dbReference>
<dbReference type="Proteomes" id="UP000007879">
    <property type="component" value="Unassembled WGS sequence"/>
</dbReference>
<keyword evidence="9" id="KW-0539">Nucleus</keyword>
<dbReference type="RefSeq" id="XP_019855876.1">
    <property type="nucleotide sequence ID" value="XM_020000317.1"/>
</dbReference>
<evidence type="ECO:0000256" key="4">
    <source>
        <dbReference type="ARBA" id="ARBA00022741"/>
    </source>
</evidence>
<dbReference type="InterPro" id="IPR014001">
    <property type="entry name" value="Helicase_ATP-bd"/>
</dbReference>
<organism evidence="14 15">
    <name type="scientific">Amphimedon queenslandica</name>
    <name type="common">Sponge</name>
    <dbReference type="NCBI Taxonomy" id="400682"/>
    <lineage>
        <taxon>Eukaryota</taxon>
        <taxon>Metazoa</taxon>
        <taxon>Porifera</taxon>
        <taxon>Demospongiae</taxon>
        <taxon>Heteroscleromorpha</taxon>
        <taxon>Haplosclerida</taxon>
        <taxon>Niphatidae</taxon>
        <taxon>Amphimedon</taxon>
    </lineage>
</organism>
<dbReference type="InterPro" id="IPR012957">
    <property type="entry name" value="CHD_C2"/>
</dbReference>
<dbReference type="GO" id="GO:0016887">
    <property type="term" value="F:ATP hydrolysis activity"/>
    <property type="evidence" value="ECO:0007669"/>
    <property type="project" value="TreeGrafter"/>
</dbReference>
<evidence type="ECO:0000256" key="8">
    <source>
        <dbReference type="ARBA" id="ARBA00022840"/>
    </source>
</evidence>
<keyword evidence="5" id="KW-0863">Zinc-finger</keyword>
<dbReference type="PANTHER" id="PTHR45623:SF17">
    <property type="entry name" value="CHROMODOMAIN-HELICASE-DNA-BINDING PROTEIN 3-RELATED"/>
    <property type="match status" value="1"/>
</dbReference>
<evidence type="ECO:0000259" key="12">
    <source>
        <dbReference type="PROSITE" id="PS51192"/>
    </source>
</evidence>